<feature type="compositionally biased region" description="Polar residues" evidence="1">
    <location>
        <begin position="741"/>
        <end position="760"/>
    </location>
</feature>
<feature type="region of interest" description="Disordered" evidence="1">
    <location>
        <begin position="712"/>
        <end position="760"/>
    </location>
</feature>
<dbReference type="EMBL" id="LSSM01001866">
    <property type="protein sequence ID" value="OMJ24258.1"/>
    <property type="molecule type" value="Genomic_DNA"/>
</dbReference>
<keyword evidence="3" id="KW-1185">Reference proteome</keyword>
<feature type="region of interest" description="Disordered" evidence="1">
    <location>
        <begin position="177"/>
        <end position="205"/>
    </location>
</feature>
<accession>A0A1R1YBJ9</accession>
<evidence type="ECO:0000313" key="2">
    <source>
        <dbReference type="EMBL" id="OMJ24258.1"/>
    </source>
</evidence>
<proteinExistence type="predicted"/>
<evidence type="ECO:0000256" key="1">
    <source>
        <dbReference type="SAM" id="MobiDB-lite"/>
    </source>
</evidence>
<feature type="compositionally biased region" description="Basic and acidic residues" evidence="1">
    <location>
        <begin position="727"/>
        <end position="740"/>
    </location>
</feature>
<protein>
    <submittedName>
        <fullName evidence="2">Uncharacterized protein</fullName>
    </submittedName>
</protein>
<feature type="compositionally biased region" description="Basic and acidic residues" evidence="1">
    <location>
        <begin position="428"/>
        <end position="438"/>
    </location>
</feature>
<comment type="caution">
    <text evidence="2">The sequence shown here is derived from an EMBL/GenBank/DDBJ whole genome shotgun (WGS) entry which is preliminary data.</text>
</comment>
<name>A0A1R1YBJ9_9FUNG</name>
<organism evidence="2 3">
    <name type="scientific">Smittium culicis</name>
    <dbReference type="NCBI Taxonomy" id="133412"/>
    <lineage>
        <taxon>Eukaryota</taxon>
        <taxon>Fungi</taxon>
        <taxon>Fungi incertae sedis</taxon>
        <taxon>Zoopagomycota</taxon>
        <taxon>Kickxellomycotina</taxon>
        <taxon>Harpellomycetes</taxon>
        <taxon>Harpellales</taxon>
        <taxon>Legeriomycetaceae</taxon>
        <taxon>Smittium</taxon>
    </lineage>
</organism>
<sequence>MTGNNGNIGVNNLGFGNIGKDNIRHCNIGNGNIRNNNNGNFNVRSVISGSNDNKLLGDFNCIENDLQALRFDANGSCQKYLKGNRKVYLEYLNRYIVEKWKTHYHLILGPYLSENVAHRLRSANLTVDNNKVENLTINLSNENRNGDVYFKPNDVDIFLSSFLYHMSNSKVSNIRLNEGESNSQDVIPKETGNDNTGNNSEKKPETKVDTFKLYRSLLSRSSKTRTAEQFQVAGISSIIKKGTLDNNLLYNAYVIDGKIPKSLNSVSGKMVPAVKKTKRSDLKAIKRTDDTYFRSYENNRANENVFPKVLYYHQGKHNKYKINNNRNSVNVDIVFIDKVITIPEDTESVMKNINTISERLILVQNYIKKYQDFQFLKQEHLMGIFTEDNPMIGAKRFNKLKKRGNDILKIKVDYESPNNESENTNEFLKQKEAQKEDKDNEYRNLEVKNKHRLWYVREKYSEKDKYIKKSNIINNDLSIKKNNKRSVPNNDINKSGKKSISISKREPFTSYDFDWCDPEKVALDFFVQRQFTNNLNHTLDFYNADPNTKIIYNYNSLYTVETQKYLENRFYVNDIIGKVITENGVIYVLKNTPNTKVCIPRYDYCNSFKVKAPSETLADGSTTTKANGRIIGGTLEIPLLMHNIKFDKNEEGDEDEEENEEDEEEDEEDVEEKYKFISDLGIESEDIILSTKSASKDDCLYAKYNIFDSNYNDGLKTDNGNNSKRSILQEKTNRQDKQYDSQKGVSNNKQYDSVAYNLNF</sequence>
<reference evidence="3" key="1">
    <citation type="submission" date="2017-01" db="EMBL/GenBank/DDBJ databases">
        <authorList>
            <person name="Wang Y."/>
            <person name="White M."/>
            <person name="Kvist S."/>
            <person name="Moncalvo J.-M."/>
        </authorList>
    </citation>
    <scope>NUCLEOTIDE SEQUENCE [LARGE SCALE GENOMIC DNA]</scope>
    <source>
        <strain evidence="3">ID-206-W2</strain>
    </source>
</reference>
<feature type="region of interest" description="Disordered" evidence="1">
    <location>
        <begin position="648"/>
        <end position="672"/>
    </location>
</feature>
<feature type="region of interest" description="Disordered" evidence="1">
    <location>
        <begin position="417"/>
        <end position="438"/>
    </location>
</feature>
<dbReference type="Proteomes" id="UP000187429">
    <property type="component" value="Unassembled WGS sequence"/>
</dbReference>
<gene>
    <name evidence="2" type="ORF">AYI69_g4698</name>
</gene>
<feature type="compositionally biased region" description="Acidic residues" evidence="1">
    <location>
        <begin position="650"/>
        <end position="671"/>
    </location>
</feature>
<dbReference type="AlphaFoldDB" id="A0A1R1YBJ9"/>
<evidence type="ECO:0000313" key="3">
    <source>
        <dbReference type="Proteomes" id="UP000187429"/>
    </source>
</evidence>
<feature type="compositionally biased region" description="Low complexity" evidence="1">
    <location>
        <begin position="417"/>
        <end position="426"/>
    </location>
</feature>
<feature type="compositionally biased region" description="Polar residues" evidence="1">
    <location>
        <begin position="712"/>
        <end position="726"/>
    </location>
</feature>